<organism evidence="2">
    <name type="scientific">Drosophila melanogaster</name>
    <name type="common">Fruit fly</name>
    <dbReference type="NCBI Taxonomy" id="7227"/>
    <lineage>
        <taxon>Eukaryota</taxon>
        <taxon>Metazoa</taxon>
        <taxon>Ecdysozoa</taxon>
        <taxon>Arthropoda</taxon>
        <taxon>Hexapoda</taxon>
        <taxon>Insecta</taxon>
        <taxon>Pterygota</taxon>
        <taxon>Neoptera</taxon>
        <taxon>Endopterygota</taxon>
        <taxon>Diptera</taxon>
        <taxon>Brachycera</taxon>
        <taxon>Muscomorpha</taxon>
        <taxon>Ephydroidea</taxon>
        <taxon>Drosophilidae</taxon>
        <taxon>Drosophila</taxon>
        <taxon>Sophophora</taxon>
    </lineage>
</organism>
<reference evidence="2" key="1">
    <citation type="journal article" date="2003" name="Genome Biol.">
        <title>An integrated gene annotation and transcriptional profiling approach towards the full gene content of the Drosophila genome.</title>
        <authorList>
            <person name="Hild M."/>
            <person name="Beckmann B."/>
            <person name="Haas S.A."/>
            <person name="Koch B."/>
            <person name="Solovyev V."/>
            <person name="Busold C."/>
            <person name="Fellenberg K."/>
            <person name="Boutros M."/>
            <person name="Vingron M."/>
            <person name="Sauer F."/>
            <person name="Hoheisel J.D."/>
            <person name="Paro R."/>
        </authorList>
    </citation>
    <scope>NUCLEOTIDE SEQUENCE</scope>
</reference>
<feature type="compositionally biased region" description="Polar residues" evidence="1">
    <location>
        <begin position="134"/>
        <end position="144"/>
    </location>
</feature>
<dbReference type="AlphaFoldDB" id="Q6IKA6"/>
<protein>
    <submittedName>
        <fullName evidence="2">HDC13008</fullName>
    </submittedName>
</protein>
<evidence type="ECO:0000256" key="1">
    <source>
        <dbReference type="SAM" id="MobiDB-lite"/>
    </source>
</evidence>
<dbReference type="EMBL" id="BK002460">
    <property type="protein sequence ID" value="DAA03966.1"/>
    <property type="molecule type" value="Genomic_DNA"/>
</dbReference>
<evidence type="ECO:0000313" key="2">
    <source>
        <dbReference type="EMBL" id="DAA03966.1"/>
    </source>
</evidence>
<name>Q6IKA6_DROME</name>
<accession>Q6IKA6</accession>
<sequence>MTPRCICIKMAVMDKKQGAPTEKGLPRHASAAMRVTHTTIQGQLGHHLSSQHPLFDGPYSEEAVARTIRIAFGRIPLKLQTNPSPLSEHSLHARNCILGSSCGCDSGHCDSGSVCSNSGSTNALPRPADGAQDSGLTQKLAQSH</sequence>
<proteinExistence type="predicted"/>
<gene>
    <name evidence="2" type="ORF">HDC13008</name>
</gene>
<feature type="region of interest" description="Disordered" evidence="1">
    <location>
        <begin position="115"/>
        <end position="144"/>
    </location>
</feature>